<evidence type="ECO:0000313" key="1">
    <source>
        <dbReference type="EMBL" id="KKN03869.1"/>
    </source>
</evidence>
<organism evidence="1">
    <name type="scientific">marine sediment metagenome</name>
    <dbReference type="NCBI Taxonomy" id="412755"/>
    <lineage>
        <taxon>unclassified sequences</taxon>
        <taxon>metagenomes</taxon>
        <taxon>ecological metagenomes</taxon>
    </lineage>
</organism>
<dbReference type="AlphaFoldDB" id="A0A0F9MDD7"/>
<gene>
    <name evidence="1" type="ORF">LCGC14_1103460</name>
</gene>
<sequence>LSTGYPQVIHNDASPAEISAGALQKYLFAVLAFSVAENVRGCNIWRVQERLAEFSGMKTPRTSDLFGEKM</sequence>
<feature type="non-terminal residue" evidence="1">
    <location>
        <position position="1"/>
    </location>
</feature>
<comment type="caution">
    <text evidence="1">The sequence shown here is derived from an EMBL/GenBank/DDBJ whole genome shotgun (WGS) entry which is preliminary data.</text>
</comment>
<protein>
    <submittedName>
        <fullName evidence="1">Uncharacterized protein</fullName>
    </submittedName>
</protein>
<proteinExistence type="predicted"/>
<name>A0A0F9MDD7_9ZZZZ</name>
<reference evidence="1" key="1">
    <citation type="journal article" date="2015" name="Nature">
        <title>Complex archaea that bridge the gap between prokaryotes and eukaryotes.</title>
        <authorList>
            <person name="Spang A."/>
            <person name="Saw J.H."/>
            <person name="Jorgensen S.L."/>
            <person name="Zaremba-Niedzwiedzka K."/>
            <person name="Martijn J."/>
            <person name="Lind A.E."/>
            <person name="van Eijk R."/>
            <person name="Schleper C."/>
            <person name="Guy L."/>
            <person name="Ettema T.J."/>
        </authorList>
    </citation>
    <scope>NUCLEOTIDE SEQUENCE</scope>
</reference>
<accession>A0A0F9MDD7</accession>
<dbReference type="EMBL" id="LAZR01004987">
    <property type="protein sequence ID" value="KKN03869.1"/>
    <property type="molecule type" value="Genomic_DNA"/>
</dbReference>